<name>A0A388THV0_9BACT</name>
<dbReference type="InterPro" id="IPR006073">
    <property type="entry name" value="GTP-bd"/>
</dbReference>
<feature type="non-terminal residue" evidence="2">
    <location>
        <position position="78"/>
    </location>
</feature>
<dbReference type="PANTHER" id="PTHR43185:SF1">
    <property type="entry name" value="FE(2+) TRANSPORTER FEOB"/>
    <property type="match status" value="1"/>
</dbReference>
<protein>
    <submittedName>
        <fullName evidence="2">Ferrous iron transport protein B</fullName>
    </submittedName>
</protein>
<dbReference type="SUPFAM" id="SSF52540">
    <property type="entry name" value="P-loop containing nucleoside triphosphate hydrolases"/>
    <property type="match status" value="1"/>
</dbReference>
<organism evidence="2 3">
    <name type="scientific">Candidatus Termititenax persephonae</name>
    <dbReference type="NCBI Taxonomy" id="2218525"/>
    <lineage>
        <taxon>Bacteria</taxon>
        <taxon>Bacillati</taxon>
        <taxon>Candidatus Margulisiibacteriota</taxon>
        <taxon>Candidatus Termititenacia</taxon>
        <taxon>Candidatus Termititenacales</taxon>
        <taxon>Candidatus Termititenacaceae</taxon>
        <taxon>Candidatus Termititenax</taxon>
    </lineage>
</organism>
<gene>
    <name evidence="2" type="primary">feoB</name>
    <name evidence="2" type="ORF">NO2_1258</name>
</gene>
<feature type="domain" description="FeoB-type G" evidence="1">
    <location>
        <begin position="8"/>
        <end position="78"/>
    </location>
</feature>
<dbReference type="InterPro" id="IPR050860">
    <property type="entry name" value="FeoB_GTPase"/>
</dbReference>
<dbReference type="PRINTS" id="PR00326">
    <property type="entry name" value="GTP1OBG"/>
</dbReference>
<dbReference type="PROSITE" id="PS51711">
    <property type="entry name" value="G_FEOB"/>
    <property type="match status" value="1"/>
</dbReference>
<sequence>MKKTENQTILVALAGNPNSGKTSLFNSIVGTHLKVGNYPGVTIEKTEGALKHGGYKITFVDLPGTYSLSPYSPEEVIT</sequence>
<dbReference type="PANTHER" id="PTHR43185">
    <property type="entry name" value="FERROUS IRON TRANSPORT PROTEIN B"/>
    <property type="match status" value="1"/>
</dbReference>
<proteinExistence type="predicted"/>
<comment type="caution">
    <text evidence="2">The sequence shown here is derived from an EMBL/GenBank/DDBJ whole genome shotgun (WGS) entry which is preliminary data.</text>
</comment>
<dbReference type="InterPro" id="IPR027417">
    <property type="entry name" value="P-loop_NTPase"/>
</dbReference>
<accession>A0A388THV0</accession>
<dbReference type="InterPro" id="IPR030389">
    <property type="entry name" value="G_FEOB_dom"/>
</dbReference>
<dbReference type="Proteomes" id="UP000275925">
    <property type="component" value="Unassembled WGS sequence"/>
</dbReference>
<dbReference type="AlphaFoldDB" id="A0A388THV0"/>
<dbReference type="Pfam" id="PF02421">
    <property type="entry name" value="FeoB_N"/>
    <property type="match status" value="1"/>
</dbReference>
<keyword evidence="3" id="KW-1185">Reference proteome</keyword>
<evidence type="ECO:0000313" key="3">
    <source>
        <dbReference type="Proteomes" id="UP000275925"/>
    </source>
</evidence>
<evidence type="ECO:0000259" key="1">
    <source>
        <dbReference type="PROSITE" id="PS51711"/>
    </source>
</evidence>
<dbReference type="Gene3D" id="3.40.50.300">
    <property type="entry name" value="P-loop containing nucleotide triphosphate hydrolases"/>
    <property type="match status" value="1"/>
</dbReference>
<dbReference type="GO" id="GO:0005886">
    <property type="term" value="C:plasma membrane"/>
    <property type="evidence" value="ECO:0007669"/>
    <property type="project" value="TreeGrafter"/>
</dbReference>
<evidence type="ECO:0000313" key="2">
    <source>
        <dbReference type="EMBL" id="GBR76761.1"/>
    </source>
</evidence>
<reference evidence="2 3" key="1">
    <citation type="journal article" date="2019" name="ISME J.">
        <title>Genome analyses of uncultured TG2/ZB3 bacteria in 'Margulisbacteria' specifically attached to ectosymbiotic spirochetes of protists in the termite gut.</title>
        <authorList>
            <person name="Utami Y.D."/>
            <person name="Kuwahara H."/>
            <person name="Igai K."/>
            <person name="Murakami T."/>
            <person name="Sugaya K."/>
            <person name="Morikawa T."/>
            <person name="Nagura Y."/>
            <person name="Yuki M."/>
            <person name="Deevong P."/>
            <person name="Inoue T."/>
            <person name="Kihara K."/>
            <person name="Lo N."/>
            <person name="Yamada A."/>
            <person name="Ohkuma M."/>
            <person name="Hongoh Y."/>
        </authorList>
    </citation>
    <scope>NUCLEOTIDE SEQUENCE [LARGE SCALE GENOMIC DNA]</scope>
    <source>
        <strain evidence="2">NkOx7-02</strain>
    </source>
</reference>
<dbReference type="GO" id="GO:0015093">
    <property type="term" value="F:ferrous iron transmembrane transporter activity"/>
    <property type="evidence" value="ECO:0007669"/>
    <property type="project" value="TreeGrafter"/>
</dbReference>
<dbReference type="EMBL" id="BGZO01000046">
    <property type="protein sequence ID" value="GBR76761.1"/>
    <property type="molecule type" value="Genomic_DNA"/>
</dbReference>
<dbReference type="GO" id="GO:0005525">
    <property type="term" value="F:GTP binding"/>
    <property type="evidence" value="ECO:0007669"/>
    <property type="project" value="InterPro"/>
</dbReference>